<protein>
    <submittedName>
        <fullName evidence="2">Amidohydrolase family protein</fullName>
    </submittedName>
</protein>
<dbReference type="Gene3D" id="3.10.310.70">
    <property type="match status" value="1"/>
</dbReference>
<gene>
    <name evidence="2" type="ORF">GMA12_08475</name>
</gene>
<dbReference type="Gene3D" id="2.30.40.10">
    <property type="entry name" value="Urease, subunit C, domain 1"/>
    <property type="match status" value="1"/>
</dbReference>
<dbReference type="InterPro" id="IPR032466">
    <property type="entry name" value="Metal_Hydrolase"/>
</dbReference>
<dbReference type="Pfam" id="PF07969">
    <property type="entry name" value="Amidohydro_3"/>
    <property type="match status" value="1"/>
</dbReference>
<dbReference type="CDD" id="cd01300">
    <property type="entry name" value="YtcJ_like"/>
    <property type="match status" value="1"/>
</dbReference>
<organism evidence="2 3">
    <name type="scientific">Kocuria sediminis</name>
    <dbReference type="NCBI Taxonomy" id="1038857"/>
    <lineage>
        <taxon>Bacteria</taxon>
        <taxon>Bacillati</taxon>
        <taxon>Actinomycetota</taxon>
        <taxon>Actinomycetes</taxon>
        <taxon>Micrococcales</taxon>
        <taxon>Micrococcaceae</taxon>
        <taxon>Kocuria</taxon>
    </lineage>
</organism>
<dbReference type="InterPro" id="IPR013108">
    <property type="entry name" value="Amidohydro_3"/>
</dbReference>
<keyword evidence="3" id="KW-1185">Reference proteome</keyword>
<accession>A0A6N8GLQ9</accession>
<comment type="caution">
    <text evidence="2">The sequence shown here is derived from an EMBL/GenBank/DDBJ whole genome shotgun (WGS) entry which is preliminary data.</text>
</comment>
<evidence type="ECO:0000313" key="3">
    <source>
        <dbReference type="Proteomes" id="UP000436989"/>
    </source>
</evidence>
<dbReference type="PANTHER" id="PTHR22642">
    <property type="entry name" value="IMIDAZOLONEPROPIONASE"/>
    <property type="match status" value="1"/>
</dbReference>
<evidence type="ECO:0000313" key="2">
    <source>
        <dbReference type="EMBL" id="MUN63172.1"/>
    </source>
</evidence>
<proteinExistence type="predicted"/>
<dbReference type="Gene3D" id="3.20.20.140">
    <property type="entry name" value="Metal-dependent hydrolases"/>
    <property type="match status" value="1"/>
</dbReference>
<dbReference type="EMBL" id="WOGU01000006">
    <property type="protein sequence ID" value="MUN63172.1"/>
    <property type="molecule type" value="Genomic_DNA"/>
</dbReference>
<feature type="domain" description="Amidohydrolase 3" evidence="1">
    <location>
        <begin position="65"/>
        <end position="553"/>
    </location>
</feature>
<dbReference type="SUPFAM" id="SSF51556">
    <property type="entry name" value="Metallo-dependent hydrolases"/>
    <property type="match status" value="1"/>
</dbReference>
<dbReference type="GO" id="GO:0016810">
    <property type="term" value="F:hydrolase activity, acting on carbon-nitrogen (but not peptide) bonds"/>
    <property type="evidence" value="ECO:0007669"/>
    <property type="project" value="InterPro"/>
</dbReference>
<sequence>MSSAPPSTSPRTENNPVPARTLYTHATVFTADGADAEAFVVEGERFLHVGTEESARRAAGPGAVEVDLAGGFVLPGVIDAHTHLLMTGQSLQKVALRDAADLAEIQARLRRAAEQAPDAPRILGAGWLYSALDGAAPTRQLLDEAVPDRPVYLDANDLHSVWVNTAALAELGIDDTTPDPIGGRISRDPATGVADGMLHETAAQQIVWPALARAATDADRDAQLASAFEHYLAVGVTGAVDMAVQDDDLAALRRAAHRHGGALPLRVRGHWLVHRRNTAEENLGQVARAAQLAHEHAGDRLRICGIKIVVDGVIDSCTAAMKEPYADGSTCEPIWDRESLTPVVVAADAAGLQIALHAIGDEASDIALDALEQAHRSNGPRDRRHRIEHLESVTEANVRRLAALGVVASVQPVHADPAIQDNWRAVLGDHRVERAYPWTEFLAAGATLTISTDAPTAPHPPLPNLYVATTRRSALDPSLPANLPGYALDLADALCHATRDAAYSCRAEHHEGRIRAGHLADFAVLDADPFTAEAARLLRIRTLLTAVGGRVVFDAAGTATLAAAAS</sequence>
<dbReference type="Proteomes" id="UP000436989">
    <property type="component" value="Unassembled WGS sequence"/>
</dbReference>
<dbReference type="InterPro" id="IPR033932">
    <property type="entry name" value="YtcJ-like"/>
</dbReference>
<reference evidence="2 3" key="1">
    <citation type="submission" date="2019-12" db="EMBL/GenBank/DDBJ databases">
        <authorList>
            <person name="Shi Y."/>
        </authorList>
    </citation>
    <scope>NUCLEOTIDE SEQUENCE [LARGE SCALE GENOMIC DNA]</scope>
    <source>
        <strain evidence="2 3">JCM 17929</strain>
    </source>
</reference>
<dbReference type="InterPro" id="IPR011059">
    <property type="entry name" value="Metal-dep_hydrolase_composite"/>
</dbReference>
<name>A0A6N8GLQ9_9MICC</name>
<dbReference type="PANTHER" id="PTHR22642:SF20">
    <property type="entry name" value="AMIDOHYDROLASE 3 DOMAIN-CONTAINING PROTEIN"/>
    <property type="match status" value="1"/>
</dbReference>
<keyword evidence="2" id="KW-0378">Hydrolase</keyword>
<dbReference type="SUPFAM" id="SSF51338">
    <property type="entry name" value="Composite domain of metallo-dependent hydrolases"/>
    <property type="match status" value="1"/>
</dbReference>
<evidence type="ECO:0000259" key="1">
    <source>
        <dbReference type="Pfam" id="PF07969"/>
    </source>
</evidence>
<dbReference type="AlphaFoldDB" id="A0A6N8GLQ9"/>